<organism evidence="5 6">
    <name type="scientific">Neoaquamicrobium sediminum</name>
    <dbReference type="NCBI Taxonomy" id="1849104"/>
    <lineage>
        <taxon>Bacteria</taxon>
        <taxon>Pseudomonadati</taxon>
        <taxon>Pseudomonadota</taxon>
        <taxon>Alphaproteobacteria</taxon>
        <taxon>Hyphomicrobiales</taxon>
        <taxon>Phyllobacteriaceae</taxon>
        <taxon>Neoaquamicrobium</taxon>
    </lineage>
</organism>
<dbReference type="EMBL" id="JAZHFV010000002">
    <property type="protein sequence ID" value="MEX4007718.1"/>
    <property type="molecule type" value="Genomic_DNA"/>
</dbReference>
<keyword evidence="2" id="KW-0238">DNA-binding</keyword>
<dbReference type="Gene3D" id="1.10.10.60">
    <property type="entry name" value="Homeodomain-like"/>
    <property type="match status" value="2"/>
</dbReference>
<gene>
    <name evidence="5" type="ORF">V1479_10420</name>
</gene>
<dbReference type="PANTHER" id="PTHR46796:SF2">
    <property type="entry name" value="TRANSCRIPTIONAL REGULATORY PROTEIN"/>
    <property type="match status" value="1"/>
</dbReference>
<proteinExistence type="predicted"/>
<evidence type="ECO:0000256" key="1">
    <source>
        <dbReference type="ARBA" id="ARBA00023015"/>
    </source>
</evidence>
<keyword evidence="1" id="KW-0805">Transcription regulation</keyword>
<protein>
    <submittedName>
        <fullName evidence="5">AraC family transcriptional regulator</fullName>
    </submittedName>
</protein>
<dbReference type="InterPro" id="IPR018060">
    <property type="entry name" value="HTH_AraC"/>
</dbReference>
<dbReference type="PROSITE" id="PS01124">
    <property type="entry name" value="HTH_ARAC_FAMILY_2"/>
    <property type="match status" value="1"/>
</dbReference>
<dbReference type="SUPFAM" id="SSF51215">
    <property type="entry name" value="Regulatory protein AraC"/>
    <property type="match status" value="1"/>
</dbReference>
<dbReference type="SUPFAM" id="SSF46689">
    <property type="entry name" value="Homeodomain-like"/>
    <property type="match status" value="2"/>
</dbReference>
<feature type="domain" description="HTH araC/xylS-type" evidence="4">
    <location>
        <begin position="185"/>
        <end position="282"/>
    </location>
</feature>
<dbReference type="RefSeq" id="WP_368802818.1">
    <property type="nucleotide sequence ID" value="NZ_JAZHFV010000002.1"/>
</dbReference>
<evidence type="ECO:0000256" key="3">
    <source>
        <dbReference type="ARBA" id="ARBA00023163"/>
    </source>
</evidence>
<reference evidence="5 6" key="1">
    <citation type="submission" date="2024-01" db="EMBL/GenBank/DDBJ databases">
        <title>New evidence supports the origin of RcGTA from prophage.</title>
        <authorList>
            <person name="Xu Y."/>
            <person name="Liu B."/>
            <person name="Chen F."/>
        </authorList>
    </citation>
    <scope>NUCLEOTIDE SEQUENCE [LARGE SCALE GENOMIC DNA]</scope>
    <source>
        <strain evidence="5 6">CBW1107-2</strain>
    </source>
</reference>
<dbReference type="InterPro" id="IPR009057">
    <property type="entry name" value="Homeodomain-like_sf"/>
</dbReference>
<dbReference type="Pfam" id="PF02311">
    <property type="entry name" value="AraC_binding"/>
    <property type="match status" value="1"/>
</dbReference>
<sequence>MTRPLPDGEVLGLGRLCGDGARDWIRSGQPVRGLERIEARFAGEGYEPHRHDTYAIGVTIEGVQTFRYRGVSWHSLPGEVVVLHPDEIHDGGAGTAHGLRYRMLYLDPARLLEAGGSHAGLPFVPAGVVADARLSAIVASMLADLDNEMEDIALDDRMVLLADALALHAGQERAQTCIVARDAIARCCAYLKEDHETAIGSADLERVSGLDRFTLARQFRRALGTSPHRYLVMRRLDRAKRLIGEGQSLADAAISSGFVDQSHMNRHFKKAFGMTPGRWAALSRSAA</sequence>
<evidence type="ECO:0000313" key="6">
    <source>
        <dbReference type="Proteomes" id="UP001559025"/>
    </source>
</evidence>
<keyword evidence="6" id="KW-1185">Reference proteome</keyword>
<evidence type="ECO:0000256" key="2">
    <source>
        <dbReference type="ARBA" id="ARBA00023125"/>
    </source>
</evidence>
<dbReference type="InterPro" id="IPR003313">
    <property type="entry name" value="AraC-bd"/>
</dbReference>
<dbReference type="PANTHER" id="PTHR46796">
    <property type="entry name" value="HTH-TYPE TRANSCRIPTIONAL ACTIVATOR RHAS-RELATED"/>
    <property type="match status" value="1"/>
</dbReference>
<dbReference type="Proteomes" id="UP001559025">
    <property type="component" value="Unassembled WGS sequence"/>
</dbReference>
<comment type="caution">
    <text evidence="5">The sequence shown here is derived from an EMBL/GenBank/DDBJ whole genome shotgun (WGS) entry which is preliminary data.</text>
</comment>
<keyword evidence="3" id="KW-0804">Transcription</keyword>
<evidence type="ECO:0000259" key="4">
    <source>
        <dbReference type="PROSITE" id="PS01124"/>
    </source>
</evidence>
<dbReference type="Pfam" id="PF12833">
    <property type="entry name" value="HTH_18"/>
    <property type="match status" value="1"/>
</dbReference>
<dbReference type="InterPro" id="IPR037923">
    <property type="entry name" value="HTH-like"/>
</dbReference>
<evidence type="ECO:0000313" key="5">
    <source>
        <dbReference type="EMBL" id="MEX4007718.1"/>
    </source>
</evidence>
<dbReference type="InterPro" id="IPR050204">
    <property type="entry name" value="AraC_XylS_family_regulators"/>
</dbReference>
<dbReference type="SMART" id="SM00342">
    <property type="entry name" value="HTH_ARAC"/>
    <property type="match status" value="1"/>
</dbReference>
<name>A0ABV3WSS0_9HYPH</name>
<accession>A0ABV3WSS0</accession>